<dbReference type="PROSITE" id="PS50828">
    <property type="entry name" value="SMR"/>
    <property type="match status" value="1"/>
</dbReference>
<dbReference type="InterPro" id="IPR002625">
    <property type="entry name" value="Smr_dom"/>
</dbReference>
<dbReference type="EMBL" id="CM031838">
    <property type="protein sequence ID" value="KAG6678070.1"/>
    <property type="molecule type" value="Genomic_DNA"/>
</dbReference>
<sequence length="510" mass="56656">MKNTKQKKRRRRPRASNPAEKGVVVNEDVGGKVPESLVEAFSLASLDDAVSTFREVIGDRDKAAEILGASSADSAEDPSTCSTSGASSSGSSVGFFEMGCVQNVVKEKDFRGTKQKRVVAATGTVSTVLGKEYVNPRTPRRNVLDASTRFKGHLSNACIEIEETEQFLRSMLGDECELSMDVVRDVLCQCGYDIEKAFDALLELSASTSEQSRNGRYPNDSVNYKEDIRFLIERKDVFTDKASDCTSYSSESEFQDNIWSMGYGCRNYSMVLTNPEADSPTRTRSTEPDLPQKVLESLFNISKSLEHEPKKMNWRNLVKKMQSVGPGFDVCPSSVAEPQQYTGAKGEEYHVFRQPSTQQWASVRSCYQKASVAFSKGEKQYAACLSEQGKAHKILAREADEKASRNIFKARNKGIENVVTIDLHGQHVKQAMQYVKAHLLFGTYVPSFQTLRVITGCGSHGIGKSIVKQSVIKLMQKEGIEWREENKGTLLIKLGGSREFSFMDSESDTE</sequence>
<dbReference type="AlphaFoldDB" id="A0A922AJR7"/>
<dbReference type="EMBL" id="CM031838">
    <property type="protein sequence ID" value="KAG6678069.1"/>
    <property type="molecule type" value="Genomic_DNA"/>
</dbReference>
<dbReference type="PANTHER" id="PTHR47676">
    <property type="entry name" value="OS01G0225100 PROTEIN"/>
    <property type="match status" value="1"/>
</dbReference>
<evidence type="ECO:0000313" key="3">
    <source>
        <dbReference type="EMBL" id="KAG6678069.1"/>
    </source>
</evidence>
<name>A0A922AJR7_CARIL</name>
<protein>
    <recommendedName>
        <fullName evidence="2">Smr domain-containing protein</fullName>
    </recommendedName>
</protein>
<evidence type="ECO:0000256" key="1">
    <source>
        <dbReference type="SAM" id="MobiDB-lite"/>
    </source>
</evidence>
<evidence type="ECO:0000259" key="2">
    <source>
        <dbReference type="PROSITE" id="PS50828"/>
    </source>
</evidence>
<dbReference type="PANTHER" id="PTHR47676:SF1">
    <property type="entry name" value="SMR DOMAIN-CONTAINING PROTEIN"/>
    <property type="match status" value="1"/>
</dbReference>
<gene>
    <name evidence="3" type="ORF">I3842_14G062200</name>
</gene>
<organism evidence="3 4">
    <name type="scientific">Carya illinoinensis</name>
    <name type="common">Pecan</name>
    <dbReference type="NCBI Taxonomy" id="32201"/>
    <lineage>
        <taxon>Eukaryota</taxon>
        <taxon>Viridiplantae</taxon>
        <taxon>Streptophyta</taxon>
        <taxon>Embryophyta</taxon>
        <taxon>Tracheophyta</taxon>
        <taxon>Spermatophyta</taxon>
        <taxon>Magnoliopsida</taxon>
        <taxon>eudicotyledons</taxon>
        <taxon>Gunneridae</taxon>
        <taxon>Pentapetalae</taxon>
        <taxon>rosids</taxon>
        <taxon>fabids</taxon>
        <taxon>Fagales</taxon>
        <taxon>Juglandaceae</taxon>
        <taxon>Carya</taxon>
    </lineage>
</organism>
<dbReference type="SMART" id="SM01162">
    <property type="entry name" value="DUF1771"/>
    <property type="match status" value="1"/>
</dbReference>
<dbReference type="InterPro" id="IPR055319">
    <property type="entry name" value="At5g58720-like"/>
</dbReference>
<dbReference type="Pfam" id="PF08590">
    <property type="entry name" value="DUF1771"/>
    <property type="match status" value="1"/>
</dbReference>
<accession>A0A922AJR7</accession>
<dbReference type="Proteomes" id="UP000811246">
    <property type="component" value="Chromosome 14"/>
</dbReference>
<feature type="compositionally biased region" description="Low complexity" evidence="1">
    <location>
        <begin position="79"/>
        <end position="91"/>
    </location>
</feature>
<dbReference type="SMART" id="SM00463">
    <property type="entry name" value="SMR"/>
    <property type="match status" value="1"/>
</dbReference>
<proteinExistence type="predicted"/>
<comment type="caution">
    <text evidence="3">The sequence shown here is derived from an EMBL/GenBank/DDBJ whole genome shotgun (WGS) entry which is preliminary data.</text>
</comment>
<dbReference type="InterPro" id="IPR056254">
    <property type="entry name" value="At5g58720/SDE5-like_UBA-like"/>
</dbReference>
<feature type="region of interest" description="Disordered" evidence="1">
    <location>
        <begin position="1"/>
        <end position="27"/>
    </location>
</feature>
<reference evidence="3" key="1">
    <citation type="submission" date="2021-01" db="EMBL/GenBank/DDBJ databases">
        <authorList>
            <person name="Lovell J.T."/>
            <person name="Bentley N."/>
            <person name="Bhattarai G."/>
            <person name="Jenkins J.W."/>
            <person name="Sreedasyam A."/>
            <person name="Alarcon Y."/>
            <person name="Bock C."/>
            <person name="Boston L."/>
            <person name="Carlson J."/>
            <person name="Cervantes K."/>
            <person name="Clermont K."/>
            <person name="Krom N."/>
            <person name="Kubenka K."/>
            <person name="Mamidi S."/>
            <person name="Mattison C."/>
            <person name="Monteros M."/>
            <person name="Pisani C."/>
            <person name="Plott C."/>
            <person name="Rajasekar S."/>
            <person name="Rhein H.S."/>
            <person name="Rohla C."/>
            <person name="Song M."/>
            <person name="Hilaire R.S."/>
            <person name="Shu S."/>
            <person name="Wells L."/>
            <person name="Wang X."/>
            <person name="Webber J."/>
            <person name="Heerema R.J."/>
            <person name="Klein P."/>
            <person name="Conner P."/>
            <person name="Grauke L."/>
            <person name="Grimwood J."/>
            <person name="Schmutz J."/>
            <person name="Randall J.J."/>
        </authorList>
    </citation>
    <scope>NUCLEOTIDE SEQUENCE</scope>
    <source>
        <tissue evidence="3">Leaf</tissue>
    </source>
</reference>
<feature type="region of interest" description="Disordered" evidence="1">
    <location>
        <begin position="69"/>
        <end position="91"/>
    </location>
</feature>
<feature type="compositionally biased region" description="Basic residues" evidence="1">
    <location>
        <begin position="1"/>
        <end position="14"/>
    </location>
</feature>
<dbReference type="InterPro" id="IPR013899">
    <property type="entry name" value="DUF1771"/>
</dbReference>
<evidence type="ECO:0000313" key="4">
    <source>
        <dbReference type="Proteomes" id="UP000811246"/>
    </source>
</evidence>
<dbReference type="Pfam" id="PF24767">
    <property type="entry name" value="UBA_At5g58720"/>
    <property type="match status" value="1"/>
</dbReference>
<feature type="domain" description="Smr" evidence="2">
    <location>
        <begin position="421"/>
        <end position="495"/>
    </location>
</feature>